<sequence length="97" mass="10991">MTNENDKIAMAFDPSRIASGDPIGVTIRDSTYWFSPDEVQSYFSILENKLRLSLLSNNDNINLTIKEDMVSITQNQLAKLCYLMKQLINTGIFKVLA</sequence>
<evidence type="ECO:0000313" key="1">
    <source>
        <dbReference type="EMBL" id="VFK01320.1"/>
    </source>
</evidence>
<dbReference type="EMBL" id="CAADFH010000142">
    <property type="protein sequence ID" value="VFK01320.1"/>
    <property type="molecule type" value="Genomic_DNA"/>
</dbReference>
<proteinExistence type="predicted"/>
<accession>A0A450V976</accession>
<reference evidence="1" key="1">
    <citation type="submission" date="2019-02" db="EMBL/GenBank/DDBJ databases">
        <authorList>
            <person name="Gruber-Vodicka R. H."/>
            <person name="Seah K. B. B."/>
        </authorList>
    </citation>
    <scope>NUCLEOTIDE SEQUENCE</scope>
    <source>
        <strain evidence="1">BECK_M6</strain>
    </source>
</reference>
<dbReference type="AlphaFoldDB" id="A0A450V976"/>
<gene>
    <name evidence="1" type="ORF">BECKLFY1418A_GA0070994_11427</name>
</gene>
<name>A0A450V976_9GAMM</name>
<protein>
    <submittedName>
        <fullName evidence="1">Uncharacterized protein</fullName>
    </submittedName>
</protein>
<organism evidence="1">
    <name type="scientific">Candidatus Kentrum sp. LFY</name>
    <dbReference type="NCBI Taxonomy" id="2126342"/>
    <lineage>
        <taxon>Bacteria</taxon>
        <taxon>Pseudomonadati</taxon>
        <taxon>Pseudomonadota</taxon>
        <taxon>Gammaproteobacteria</taxon>
        <taxon>Candidatus Kentrum</taxon>
    </lineage>
</organism>